<dbReference type="PANTHER" id="PTHR21089:SF1">
    <property type="entry name" value="BIFUNCTIONAL 3-DEHYDROQUINATE DEHYDRATASE_SHIKIMATE DEHYDROGENASE, CHLOROPLASTIC"/>
    <property type="match status" value="1"/>
</dbReference>
<dbReference type="RefSeq" id="WP_330482409.1">
    <property type="nucleotide sequence ID" value="NZ_JAZBJZ010000010.1"/>
</dbReference>
<reference evidence="10" key="1">
    <citation type="submission" date="2024-01" db="EMBL/GenBank/DDBJ databases">
        <title>Bank of Algae and Cyanobacteria of the Azores (BACA) strain genomes.</title>
        <authorList>
            <person name="Luz R."/>
            <person name="Cordeiro R."/>
            <person name="Fonseca A."/>
            <person name="Goncalves V."/>
        </authorList>
    </citation>
    <scope>NUCLEOTIDE SEQUENCE</scope>
    <source>
        <strain evidence="10">BACA0141</strain>
    </source>
</reference>
<comment type="function">
    <text evidence="7">Involved in the biosynthesis of the chorismate, which leads to the biosynthesis of aromatic amino acids. Catalyzes the reversible NADPH linked reduction of 3-dehydroshikimate (DHSA) to yield shikimate (SA).</text>
</comment>
<sequence length="295" mass="31619">MGQVLGTTKILGVMGCPVTHSLSPVMHNAALTVMKLDYVYIPLPVAIADLTIAVSGLKAISALQGFNLTIPHKQEIMPLLDRVDEIAQSVGAVNTVKRLEDEWIGTNTDVAGFLAPLKALSLNWNKIPAVILGSGGAARAVIAGCLQLGCPAIHIVGRDSKKMKRFHGQMTSQLKDYNLRVHTWSSLPNLLEIAGLVVNATPIGMAEDPNTPISKEDMALLPDSAIAYDLIYTPRPTQFLQLAAARGLKAIDGLDMLLHQGAIALEFWVGQPAPIDVMQQALLNQLASRAQTKLT</sequence>
<dbReference type="GO" id="GO:0050661">
    <property type="term" value="F:NADP binding"/>
    <property type="evidence" value="ECO:0007669"/>
    <property type="project" value="InterPro"/>
</dbReference>
<feature type="binding site" evidence="7">
    <location>
        <position position="253"/>
    </location>
    <ligand>
        <name>NADP(+)</name>
        <dbReference type="ChEBI" id="CHEBI:58349"/>
    </ligand>
</feature>
<evidence type="ECO:0000256" key="1">
    <source>
        <dbReference type="ARBA" id="ARBA00004871"/>
    </source>
</evidence>
<dbReference type="InterPro" id="IPR036291">
    <property type="entry name" value="NAD(P)-bd_dom_sf"/>
</dbReference>
<dbReference type="InterPro" id="IPR013708">
    <property type="entry name" value="Shikimate_DH-bd_N"/>
</dbReference>
<evidence type="ECO:0000256" key="6">
    <source>
        <dbReference type="ARBA" id="ARBA00023141"/>
    </source>
</evidence>
<feature type="binding site" evidence="7">
    <location>
        <position position="232"/>
    </location>
    <ligand>
        <name>shikimate</name>
        <dbReference type="ChEBI" id="CHEBI:36208"/>
    </ligand>
</feature>
<keyword evidence="6 7" id="KW-0057">Aromatic amino acid biosynthesis</keyword>
<dbReference type="NCBIfam" id="TIGR00507">
    <property type="entry name" value="aroE"/>
    <property type="match status" value="1"/>
</dbReference>
<comment type="caution">
    <text evidence="7">Lacks conserved residue(s) required for the propagation of feature annotation.</text>
</comment>
<dbReference type="GO" id="GO:0009073">
    <property type="term" value="P:aromatic amino acid family biosynthetic process"/>
    <property type="evidence" value="ECO:0007669"/>
    <property type="project" value="UniProtKB-KW"/>
</dbReference>
<dbReference type="Gene3D" id="3.40.50.720">
    <property type="entry name" value="NAD(P)-binding Rossmann-like Domain"/>
    <property type="match status" value="1"/>
</dbReference>
<evidence type="ECO:0000313" key="10">
    <source>
        <dbReference type="EMBL" id="MEE3715985.1"/>
    </source>
</evidence>
<dbReference type="GO" id="GO:0009423">
    <property type="term" value="P:chorismate biosynthetic process"/>
    <property type="evidence" value="ECO:0007669"/>
    <property type="project" value="UniProtKB-UniRule"/>
</dbReference>
<evidence type="ECO:0000313" key="11">
    <source>
        <dbReference type="Proteomes" id="UP001333818"/>
    </source>
</evidence>
<dbReference type="SUPFAM" id="SSF51735">
    <property type="entry name" value="NAD(P)-binding Rossmann-fold domains"/>
    <property type="match status" value="1"/>
</dbReference>
<feature type="domain" description="Shikimate dehydrogenase substrate binding N-terminal" evidence="8">
    <location>
        <begin position="13"/>
        <end position="96"/>
    </location>
</feature>
<dbReference type="GO" id="GO:0004764">
    <property type="term" value="F:shikimate 3-dehydrogenase (NADP+) activity"/>
    <property type="evidence" value="ECO:0007669"/>
    <property type="project" value="UniProtKB-UniRule"/>
</dbReference>
<dbReference type="InterPro" id="IPR046346">
    <property type="entry name" value="Aminoacid_DH-like_N_sf"/>
</dbReference>
<feature type="binding site" evidence="7">
    <location>
        <position position="69"/>
    </location>
    <ligand>
        <name>shikimate</name>
        <dbReference type="ChEBI" id="CHEBI:36208"/>
    </ligand>
</feature>
<organism evidence="10 11">
    <name type="scientific">Tumidithrix elongata BACA0141</name>
    <dbReference type="NCBI Taxonomy" id="2716417"/>
    <lineage>
        <taxon>Bacteria</taxon>
        <taxon>Bacillati</taxon>
        <taxon>Cyanobacteriota</taxon>
        <taxon>Cyanophyceae</taxon>
        <taxon>Pseudanabaenales</taxon>
        <taxon>Pseudanabaenaceae</taxon>
        <taxon>Tumidithrix</taxon>
        <taxon>Tumidithrix elongata</taxon>
    </lineage>
</organism>
<dbReference type="AlphaFoldDB" id="A0AAW9PQW5"/>
<keyword evidence="11" id="KW-1185">Reference proteome</keyword>
<evidence type="ECO:0000256" key="3">
    <source>
        <dbReference type="ARBA" id="ARBA00022605"/>
    </source>
</evidence>
<comment type="similarity">
    <text evidence="7">Belongs to the shikimate dehydrogenase family.</text>
</comment>
<evidence type="ECO:0000259" key="8">
    <source>
        <dbReference type="Pfam" id="PF08501"/>
    </source>
</evidence>
<feature type="active site" description="Proton acceptor" evidence="7">
    <location>
        <position position="73"/>
    </location>
</feature>
<dbReference type="Gene3D" id="3.40.50.10860">
    <property type="entry name" value="Leucine Dehydrogenase, chain A, domain 1"/>
    <property type="match status" value="1"/>
</dbReference>
<dbReference type="EC" id="1.1.1.25" evidence="2 7"/>
<dbReference type="PANTHER" id="PTHR21089">
    <property type="entry name" value="SHIKIMATE DEHYDROGENASE"/>
    <property type="match status" value="1"/>
</dbReference>
<gene>
    <name evidence="7" type="primary">aroE</name>
    <name evidence="10" type="ORF">V2H45_04400</name>
</gene>
<evidence type="ECO:0000259" key="9">
    <source>
        <dbReference type="Pfam" id="PF18317"/>
    </source>
</evidence>
<dbReference type="InterPro" id="IPR011342">
    <property type="entry name" value="Shikimate_DH"/>
</dbReference>
<keyword evidence="4 7" id="KW-0521">NADP</keyword>
<comment type="caution">
    <text evidence="10">The sequence shown here is derived from an EMBL/GenBank/DDBJ whole genome shotgun (WGS) entry which is preliminary data.</text>
</comment>
<feature type="binding site" evidence="7">
    <location>
        <position position="230"/>
    </location>
    <ligand>
        <name>NADP(+)</name>
        <dbReference type="ChEBI" id="CHEBI:58349"/>
    </ligand>
</feature>
<keyword evidence="3 7" id="KW-0028">Amino-acid biosynthesis</keyword>
<dbReference type="InterPro" id="IPR041121">
    <property type="entry name" value="SDH_C"/>
</dbReference>
<accession>A0AAW9PQW5</accession>
<comment type="catalytic activity">
    <reaction evidence="7">
        <text>shikimate + NADP(+) = 3-dehydroshikimate + NADPH + H(+)</text>
        <dbReference type="Rhea" id="RHEA:17737"/>
        <dbReference type="ChEBI" id="CHEBI:15378"/>
        <dbReference type="ChEBI" id="CHEBI:16630"/>
        <dbReference type="ChEBI" id="CHEBI:36208"/>
        <dbReference type="ChEBI" id="CHEBI:57783"/>
        <dbReference type="ChEBI" id="CHEBI:58349"/>
        <dbReference type="EC" id="1.1.1.25"/>
    </reaction>
</comment>
<keyword evidence="5 7" id="KW-0560">Oxidoreductase</keyword>
<name>A0AAW9PQW5_9CYAN</name>
<proteinExistence type="inferred from homology"/>
<feature type="domain" description="SDH C-terminal" evidence="9">
    <location>
        <begin position="253"/>
        <end position="283"/>
    </location>
</feature>
<dbReference type="HAMAP" id="MF_00222">
    <property type="entry name" value="Shikimate_DH_AroE"/>
    <property type="match status" value="1"/>
</dbReference>
<dbReference type="EMBL" id="JAZBJZ010000010">
    <property type="protein sequence ID" value="MEE3715985.1"/>
    <property type="molecule type" value="Genomic_DNA"/>
</dbReference>
<comment type="pathway">
    <text evidence="1 7">Metabolic intermediate biosynthesis; chorismate biosynthesis; chorismate from D-erythrose 4-phosphate and phosphoenolpyruvate: step 4/7.</text>
</comment>
<dbReference type="GO" id="GO:0008652">
    <property type="term" value="P:amino acid biosynthetic process"/>
    <property type="evidence" value="ECO:0007669"/>
    <property type="project" value="UniProtKB-KW"/>
</dbReference>
<evidence type="ECO:0000256" key="2">
    <source>
        <dbReference type="ARBA" id="ARBA00012962"/>
    </source>
</evidence>
<dbReference type="Pfam" id="PF08501">
    <property type="entry name" value="Shikimate_dh_N"/>
    <property type="match status" value="1"/>
</dbReference>
<evidence type="ECO:0000256" key="5">
    <source>
        <dbReference type="ARBA" id="ARBA00023002"/>
    </source>
</evidence>
<dbReference type="Pfam" id="PF18317">
    <property type="entry name" value="SDH_C"/>
    <property type="match status" value="1"/>
</dbReference>
<feature type="binding site" evidence="7">
    <location>
        <position position="260"/>
    </location>
    <ligand>
        <name>shikimate</name>
        <dbReference type="ChEBI" id="CHEBI:36208"/>
    </ligand>
</feature>
<feature type="binding site" evidence="7">
    <location>
        <begin position="21"/>
        <end position="23"/>
    </location>
    <ligand>
        <name>shikimate</name>
        <dbReference type="ChEBI" id="CHEBI:36208"/>
    </ligand>
</feature>
<feature type="binding site" evidence="7">
    <location>
        <begin position="133"/>
        <end position="137"/>
    </location>
    <ligand>
        <name>NADP(+)</name>
        <dbReference type="ChEBI" id="CHEBI:58349"/>
    </ligand>
</feature>
<dbReference type="CDD" id="cd01065">
    <property type="entry name" value="NAD_bind_Shikimate_DH"/>
    <property type="match status" value="1"/>
</dbReference>
<dbReference type="InterPro" id="IPR022893">
    <property type="entry name" value="Shikimate_DH_fam"/>
</dbReference>
<dbReference type="NCBIfam" id="NF001314">
    <property type="entry name" value="PRK00258.2-2"/>
    <property type="match status" value="1"/>
</dbReference>
<feature type="binding site" evidence="7">
    <location>
        <position position="85"/>
    </location>
    <ligand>
        <name>NADP(+)</name>
        <dbReference type="ChEBI" id="CHEBI:58349"/>
    </ligand>
</feature>
<dbReference type="Proteomes" id="UP001333818">
    <property type="component" value="Unassembled WGS sequence"/>
</dbReference>
<evidence type="ECO:0000256" key="4">
    <source>
        <dbReference type="ARBA" id="ARBA00022857"/>
    </source>
</evidence>
<dbReference type="SUPFAM" id="SSF53223">
    <property type="entry name" value="Aminoacid dehydrogenase-like, N-terminal domain"/>
    <property type="match status" value="1"/>
</dbReference>
<feature type="binding site" evidence="7">
    <location>
        <position position="94"/>
    </location>
    <ligand>
        <name>shikimate</name>
        <dbReference type="ChEBI" id="CHEBI:36208"/>
    </ligand>
</feature>
<dbReference type="GO" id="GO:0019632">
    <property type="term" value="P:shikimate metabolic process"/>
    <property type="evidence" value="ECO:0007669"/>
    <property type="project" value="InterPro"/>
</dbReference>
<feature type="binding site" evidence="7">
    <location>
        <position position="109"/>
    </location>
    <ligand>
        <name>shikimate</name>
        <dbReference type="ChEBI" id="CHEBI:36208"/>
    </ligand>
</feature>
<comment type="subunit">
    <text evidence="7">Homodimer.</text>
</comment>
<evidence type="ECO:0000256" key="7">
    <source>
        <dbReference type="HAMAP-Rule" id="MF_00222"/>
    </source>
</evidence>
<protein>
    <recommendedName>
        <fullName evidence="2 7">Shikimate dehydrogenase (NADP(+))</fullName>
        <shortName evidence="7">SDH</shortName>
        <ecNumber evidence="2 7">1.1.1.25</ecNumber>
    </recommendedName>
</protein>
<dbReference type="GO" id="GO:0005829">
    <property type="term" value="C:cytosol"/>
    <property type="evidence" value="ECO:0007669"/>
    <property type="project" value="TreeGrafter"/>
</dbReference>